<keyword evidence="1" id="KW-0472">Membrane</keyword>
<keyword evidence="3" id="KW-1185">Reference proteome</keyword>
<accession>A0A1I1MEU1</accession>
<evidence type="ECO:0000313" key="2">
    <source>
        <dbReference type="EMBL" id="SFC83666.1"/>
    </source>
</evidence>
<proteinExistence type="predicted"/>
<gene>
    <name evidence="2" type="ORF">SAMN02745724_02682</name>
</gene>
<dbReference type="OrthoDB" id="6315748at2"/>
<feature type="transmembrane region" description="Helical" evidence="1">
    <location>
        <begin position="49"/>
        <end position="69"/>
    </location>
</feature>
<organism evidence="2 3">
    <name type="scientific">Pseudoalteromonas denitrificans DSM 6059</name>
    <dbReference type="NCBI Taxonomy" id="1123010"/>
    <lineage>
        <taxon>Bacteria</taxon>
        <taxon>Pseudomonadati</taxon>
        <taxon>Pseudomonadota</taxon>
        <taxon>Gammaproteobacteria</taxon>
        <taxon>Alteromonadales</taxon>
        <taxon>Pseudoalteromonadaceae</taxon>
        <taxon>Pseudoalteromonas</taxon>
    </lineage>
</organism>
<name>A0A1I1MEU1_9GAMM</name>
<keyword evidence="1" id="KW-1133">Transmembrane helix</keyword>
<dbReference type="Proteomes" id="UP000198862">
    <property type="component" value="Unassembled WGS sequence"/>
</dbReference>
<evidence type="ECO:0000313" key="3">
    <source>
        <dbReference type="Proteomes" id="UP000198862"/>
    </source>
</evidence>
<keyword evidence="1" id="KW-0812">Transmembrane</keyword>
<evidence type="ECO:0000256" key="1">
    <source>
        <dbReference type="SAM" id="Phobius"/>
    </source>
</evidence>
<sequence length="70" mass="8288">MFSLSVFEWCGVIFNFIYILLFALFGMSATYFVRFFYDFWFKNKMEISYIIKAGVCTVLSVICYGVIIFL</sequence>
<feature type="transmembrane region" description="Helical" evidence="1">
    <location>
        <begin position="12"/>
        <end position="37"/>
    </location>
</feature>
<dbReference type="AlphaFoldDB" id="A0A1I1MEU1"/>
<dbReference type="EMBL" id="FOLO01000019">
    <property type="protein sequence ID" value="SFC83666.1"/>
    <property type="molecule type" value="Genomic_DNA"/>
</dbReference>
<protein>
    <submittedName>
        <fullName evidence="2">Uncharacterized protein</fullName>
    </submittedName>
</protein>
<reference evidence="2 3" key="1">
    <citation type="submission" date="2016-10" db="EMBL/GenBank/DDBJ databases">
        <authorList>
            <person name="de Groot N.N."/>
        </authorList>
    </citation>
    <scope>NUCLEOTIDE SEQUENCE [LARGE SCALE GENOMIC DNA]</scope>
    <source>
        <strain evidence="2 3">DSM 6059</strain>
    </source>
</reference>